<feature type="non-terminal residue" evidence="2">
    <location>
        <position position="162"/>
    </location>
</feature>
<reference evidence="2 3" key="3">
    <citation type="journal article" date="2013" name="Rice">
        <title>Improvement of the Oryza sativa Nipponbare reference genome using next generation sequence and optical map data.</title>
        <authorList>
            <person name="Kawahara Y."/>
            <person name="de la Bastide M."/>
            <person name="Hamilton J.P."/>
            <person name="Kanamori H."/>
            <person name="McCombie W.R."/>
            <person name="Ouyang S."/>
            <person name="Schwartz D.C."/>
            <person name="Tanaka T."/>
            <person name="Wu J."/>
            <person name="Zhou S."/>
            <person name="Childs K.L."/>
            <person name="Davidson R.M."/>
            <person name="Lin H."/>
            <person name="Quesada-Ocampo L."/>
            <person name="Vaillancourt B."/>
            <person name="Sakai H."/>
            <person name="Lee S.S."/>
            <person name="Kim J."/>
            <person name="Numa H."/>
            <person name="Itoh T."/>
            <person name="Buell C.R."/>
            <person name="Matsumoto T."/>
        </authorList>
    </citation>
    <scope>NUCLEOTIDE SEQUENCE [LARGE SCALE GENOMIC DNA]</scope>
    <source>
        <strain evidence="3">cv. Nipponbare</strain>
    </source>
</reference>
<protein>
    <submittedName>
        <fullName evidence="2">Os02g0179225 protein</fullName>
    </submittedName>
</protein>
<feature type="region of interest" description="Disordered" evidence="1">
    <location>
        <begin position="67"/>
        <end position="131"/>
    </location>
</feature>
<organism evidence="2 3">
    <name type="scientific">Oryza sativa subsp. japonica</name>
    <name type="common">Rice</name>
    <dbReference type="NCBI Taxonomy" id="39947"/>
    <lineage>
        <taxon>Eukaryota</taxon>
        <taxon>Viridiplantae</taxon>
        <taxon>Streptophyta</taxon>
        <taxon>Embryophyta</taxon>
        <taxon>Tracheophyta</taxon>
        <taxon>Spermatophyta</taxon>
        <taxon>Magnoliopsida</taxon>
        <taxon>Liliopsida</taxon>
        <taxon>Poales</taxon>
        <taxon>Poaceae</taxon>
        <taxon>BOP clade</taxon>
        <taxon>Oryzoideae</taxon>
        <taxon>Oryzeae</taxon>
        <taxon>Oryzinae</taxon>
        <taxon>Oryza</taxon>
        <taxon>Oryza sativa</taxon>
    </lineage>
</organism>
<dbReference type="AlphaFoldDB" id="A0A0P0VFK9"/>
<dbReference type="Proteomes" id="UP000059680">
    <property type="component" value="Chromosome 2"/>
</dbReference>
<keyword evidence="3" id="KW-1185">Reference proteome</keyword>
<dbReference type="eggNOG" id="ENOG502R6VW">
    <property type="taxonomic scope" value="Eukaryota"/>
</dbReference>
<dbReference type="InParanoid" id="A0A0P0VFK9"/>
<evidence type="ECO:0000256" key="1">
    <source>
        <dbReference type="SAM" id="MobiDB-lite"/>
    </source>
</evidence>
<proteinExistence type="predicted"/>
<dbReference type="Gramene" id="Os02t0179225-00">
    <property type="protein sequence ID" value="Os02t0179225-00"/>
    <property type="gene ID" value="Os02g0179225"/>
</dbReference>
<dbReference type="EMBL" id="AP014958">
    <property type="protein sequence ID" value="BAS77288.1"/>
    <property type="molecule type" value="Genomic_DNA"/>
</dbReference>
<name>A0A0P0VFK9_ORYSJ</name>
<evidence type="ECO:0000313" key="2">
    <source>
        <dbReference type="EMBL" id="BAS77288.1"/>
    </source>
</evidence>
<sequence length="162" mass="18147">MMEALWGISLRSPNNLDPSKSRTKVIFFTPMFHPLRALPILPPNARHITWWPKQMPRMRLPMAWSARRREQRRRIHRSSPYASCGLPLTTNPSYRPTSSAAGNSPSITRKQSHLSSSPPPPPPPSAETKTLPYPPYTFLAYSESFSASSSAYLLPPTPPLAA</sequence>
<reference evidence="2 3" key="2">
    <citation type="journal article" date="2013" name="Plant Cell Physiol.">
        <title>Rice Annotation Project Database (RAP-DB): an integrative and interactive database for rice genomics.</title>
        <authorList>
            <person name="Sakai H."/>
            <person name="Lee S.S."/>
            <person name="Tanaka T."/>
            <person name="Numa H."/>
            <person name="Kim J."/>
            <person name="Kawahara Y."/>
            <person name="Wakimoto H."/>
            <person name="Yang C.C."/>
            <person name="Iwamoto M."/>
            <person name="Abe T."/>
            <person name="Yamada Y."/>
            <person name="Muto A."/>
            <person name="Inokuchi H."/>
            <person name="Ikemura T."/>
            <person name="Matsumoto T."/>
            <person name="Sasaki T."/>
            <person name="Itoh T."/>
        </authorList>
    </citation>
    <scope>NUCLEOTIDE SEQUENCE [LARGE SCALE GENOMIC DNA]</scope>
    <source>
        <strain evidence="3">cv. Nipponbare</strain>
    </source>
</reference>
<evidence type="ECO:0000313" key="3">
    <source>
        <dbReference type="Proteomes" id="UP000059680"/>
    </source>
</evidence>
<dbReference type="PaxDb" id="39947-A0A0P0VFK9"/>
<accession>A0A0P0VFK9</accession>
<gene>
    <name evidence="2" type="ordered locus">Os02g0179225</name>
    <name evidence="2" type="ORF">OSNPB_020179225</name>
</gene>
<reference evidence="3" key="1">
    <citation type="journal article" date="2005" name="Nature">
        <title>The map-based sequence of the rice genome.</title>
        <authorList>
            <consortium name="International rice genome sequencing project (IRGSP)"/>
            <person name="Matsumoto T."/>
            <person name="Wu J."/>
            <person name="Kanamori H."/>
            <person name="Katayose Y."/>
            <person name="Fujisawa M."/>
            <person name="Namiki N."/>
            <person name="Mizuno H."/>
            <person name="Yamamoto K."/>
            <person name="Antonio B.A."/>
            <person name="Baba T."/>
            <person name="Sakata K."/>
            <person name="Nagamura Y."/>
            <person name="Aoki H."/>
            <person name="Arikawa K."/>
            <person name="Arita K."/>
            <person name="Bito T."/>
            <person name="Chiden Y."/>
            <person name="Fujitsuka N."/>
            <person name="Fukunaka R."/>
            <person name="Hamada M."/>
            <person name="Harada C."/>
            <person name="Hayashi A."/>
            <person name="Hijishita S."/>
            <person name="Honda M."/>
            <person name="Hosokawa S."/>
            <person name="Ichikawa Y."/>
            <person name="Idonuma A."/>
            <person name="Iijima M."/>
            <person name="Ikeda M."/>
            <person name="Ikeno M."/>
            <person name="Ito K."/>
            <person name="Ito S."/>
            <person name="Ito T."/>
            <person name="Ito Y."/>
            <person name="Ito Y."/>
            <person name="Iwabuchi A."/>
            <person name="Kamiya K."/>
            <person name="Karasawa W."/>
            <person name="Kurita K."/>
            <person name="Katagiri S."/>
            <person name="Kikuta A."/>
            <person name="Kobayashi H."/>
            <person name="Kobayashi N."/>
            <person name="Machita K."/>
            <person name="Maehara T."/>
            <person name="Masukawa M."/>
            <person name="Mizubayashi T."/>
            <person name="Mukai Y."/>
            <person name="Nagasaki H."/>
            <person name="Nagata Y."/>
            <person name="Naito S."/>
            <person name="Nakashima M."/>
            <person name="Nakama Y."/>
            <person name="Nakamichi Y."/>
            <person name="Nakamura M."/>
            <person name="Meguro A."/>
            <person name="Negishi M."/>
            <person name="Ohta I."/>
            <person name="Ohta T."/>
            <person name="Okamoto M."/>
            <person name="Ono N."/>
            <person name="Saji S."/>
            <person name="Sakaguchi M."/>
            <person name="Sakai K."/>
            <person name="Shibata M."/>
            <person name="Shimokawa T."/>
            <person name="Song J."/>
            <person name="Takazaki Y."/>
            <person name="Terasawa K."/>
            <person name="Tsugane M."/>
            <person name="Tsuji K."/>
            <person name="Ueda S."/>
            <person name="Waki K."/>
            <person name="Yamagata H."/>
            <person name="Yamamoto M."/>
            <person name="Yamamoto S."/>
            <person name="Yamane H."/>
            <person name="Yoshiki S."/>
            <person name="Yoshihara R."/>
            <person name="Yukawa K."/>
            <person name="Zhong H."/>
            <person name="Yano M."/>
            <person name="Yuan Q."/>
            <person name="Ouyang S."/>
            <person name="Liu J."/>
            <person name="Jones K.M."/>
            <person name="Gansberger K."/>
            <person name="Moffat K."/>
            <person name="Hill J."/>
            <person name="Bera J."/>
            <person name="Fadrosh D."/>
            <person name="Jin S."/>
            <person name="Johri S."/>
            <person name="Kim M."/>
            <person name="Overton L."/>
            <person name="Reardon M."/>
            <person name="Tsitrin T."/>
            <person name="Vuong H."/>
            <person name="Weaver B."/>
            <person name="Ciecko A."/>
            <person name="Tallon L."/>
            <person name="Jackson J."/>
            <person name="Pai G."/>
            <person name="Aken S.V."/>
            <person name="Utterback T."/>
            <person name="Reidmuller S."/>
            <person name="Feldblyum T."/>
            <person name="Hsiao J."/>
            <person name="Zismann V."/>
            <person name="Iobst S."/>
            <person name="de Vazeille A.R."/>
            <person name="Buell C.R."/>
            <person name="Ying K."/>
            <person name="Li Y."/>
            <person name="Lu T."/>
            <person name="Huang Y."/>
            <person name="Zhao Q."/>
            <person name="Feng Q."/>
            <person name="Zhang L."/>
            <person name="Zhu J."/>
            <person name="Weng Q."/>
            <person name="Mu J."/>
            <person name="Lu Y."/>
            <person name="Fan D."/>
            <person name="Liu Y."/>
            <person name="Guan J."/>
            <person name="Zhang Y."/>
            <person name="Yu S."/>
            <person name="Liu X."/>
            <person name="Zhang Y."/>
            <person name="Hong G."/>
            <person name="Han B."/>
            <person name="Choisne N."/>
            <person name="Demange N."/>
            <person name="Orjeda G."/>
            <person name="Samain S."/>
            <person name="Cattolico L."/>
            <person name="Pelletier E."/>
            <person name="Couloux A."/>
            <person name="Segurens B."/>
            <person name="Wincker P."/>
            <person name="D'Hont A."/>
            <person name="Scarpelli C."/>
            <person name="Weissenbach J."/>
            <person name="Salanoubat M."/>
            <person name="Quetier F."/>
            <person name="Yu Y."/>
            <person name="Kim H.R."/>
            <person name="Rambo T."/>
            <person name="Currie J."/>
            <person name="Collura K."/>
            <person name="Luo M."/>
            <person name="Yang T."/>
            <person name="Ammiraju J.S.S."/>
            <person name="Engler F."/>
            <person name="Soderlund C."/>
            <person name="Wing R.A."/>
            <person name="Palmer L.E."/>
            <person name="de la Bastide M."/>
            <person name="Spiegel L."/>
            <person name="Nascimento L."/>
            <person name="Zutavern T."/>
            <person name="O'Shaughnessy A."/>
            <person name="Dike S."/>
            <person name="Dedhia N."/>
            <person name="Preston R."/>
            <person name="Balija V."/>
            <person name="McCombie W.R."/>
            <person name="Chow T."/>
            <person name="Chen H."/>
            <person name="Chung M."/>
            <person name="Chen C."/>
            <person name="Shaw J."/>
            <person name="Wu H."/>
            <person name="Hsiao K."/>
            <person name="Chao Y."/>
            <person name="Chu M."/>
            <person name="Cheng C."/>
            <person name="Hour A."/>
            <person name="Lee P."/>
            <person name="Lin S."/>
            <person name="Lin Y."/>
            <person name="Liou J."/>
            <person name="Liu S."/>
            <person name="Hsing Y."/>
            <person name="Raghuvanshi S."/>
            <person name="Mohanty A."/>
            <person name="Bharti A.K."/>
            <person name="Gaur A."/>
            <person name="Gupta V."/>
            <person name="Kumar D."/>
            <person name="Ravi V."/>
            <person name="Vij S."/>
            <person name="Kapur A."/>
            <person name="Khurana P."/>
            <person name="Khurana P."/>
            <person name="Khurana J.P."/>
            <person name="Tyagi A.K."/>
            <person name="Gaikwad K."/>
            <person name="Singh A."/>
            <person name="Dalal V."/>
            <person name="Srivastava S."/>
            <person name="Dixit A."/>
            <person name="Pal A.K."/>
            <person name="Ghazi I.A."/>
            <person name="Yadav M."/>
            <person name="Pandit A."/>
            <person name="Bhargava A."/>
            <person name="Sureshbabu K."/>
            <person name="Batra K."/>
            <person name="Sharma T.R."/>
            <person name="Mohapatra T."/>
            <person name="Singh N.K."/>
            <person name="Messing J."/>
            <person name="Nelson A.B."/>
            <person name="Fuks G."/>
            <person name="Kavchok S."/>
            <person name="Keizer G."/>
            <person name="Linton E."/>
            <person name="Llaca V."/>
            <person name="Song R."/>
            <person name="Tanyolac B."/>
            <person name="Young S."/>
            <person name="Ho-Il K."/>
            <person name="Hahn J.H."/>
            <person name="Sangsakoo G."/>
            <person name="Vanavichit A."/>
            <person name="de Mattos Luiz.A.T."/>
            <person name="Zimmer P.D."/>
            <person name="Malone G."/>
            <person name="Dellagostin O."/>
            <person name="de Oliveira A.C."/>
            <person name="Bevan M."/>
            <person name="Bancroft I."/>
            <person name="Minx P."/>
            <person name="Cordum H."/>
            <person name="Wilson R."/>
            <person name="Cheng Z."/>
            <person name="Jin W."/>
            <person name="Jiang J."/>
            <person name="Leong S.A."/>
            <person name="Iwama H."/>
            <person name="Gojobori T."/>
            <person name="Itoh T."/>
            <person name="Niimura Y."/>
            <person name="Fujii Y."/>
            <person name="Habara T."/>
            <person name="Sakai H."/>
            <person name="Sato Y."/>
            <person name="Wilson G."/>
            <person name="Kumar K."/>
            <person name="McCouch S."/>
            <person name="Juretic N."/>
            <person name="Hoen D."/>
            <person name="Wright S."/>
            <person name="Bruskiewich R."/>
            <person name="Bureau T."/>
            <person name="Miyao A."/>
            <person name="Hirochika H."/>
            <person name="Nishikawa T."/>
            <person name="Kadowaki K."/>
            <person name="Sugiura M."/>
            <person name="Burr B."/>
            <person name="Sasaki T."/>
        </authorList>
    </citation>
    <scope>NUCLEOTIDE SEQUENCE [LARGE SCALE GENOMIC DNA]</scope>
    <source>
        <strain evidence="3">cv. Nipponbare</strain>
    </source>
</reference>
<feature type="compositionally biased region" description="Polar residues" evidence="1">
    <location>
        <begin position="88"/>
        <end position="109"/>
    </location>
</feature>